<dbReference type="SMART" id="SM00347">
    <property type="entry name" value="HTH_MARR"/>
    <property type="match status" value="1"/>
</dbReference>
<dbReference type="InterPro" id="IPR000835">
    <property type="entry name" value="HTH_MarR-typ"/>
</dbReference>
<dbReference type="Proteomes" id="UP000572635">
    <property type="component" value="Unassembled WGS sequence"/>
</dbReference>
<dbReference type="InterPro" id="IPR036390">
    <property type="entry name" value="WH_DNA-bd_sf"/>
</dbReference>
<dbReference type="PROSITE" id="PS50995">
    <property type="entry name" value="HTH_MARR_2"/>
    <property type="match status" value="1"/>
</dbReference>
<dbReference type="GO" id="GO:0003700">
    <property type="term" value="F:DNA-binding transcription factor activity"/>
    <property type="evidence" value="ECO:0007669"/>
    <property type="project" value="InterPro"/>
</dbReference>
<dbReference type="InterPro" id="IPR036388">
    <property type="entry name" value="WH-like_DNA-bd_sf"/>
</dbReference>
<dbReference type="PRINTS" id="PR00598">
    <property type="entry name" value="HTHMARR"/>
</dbReference>
<evidence type="ECO:0000313" key="3">
    <source>
        <dbReference type="Proteomes" id="UP000572635"/>
    </source>
</evidence>
<dbReference type="InterPro" id="IPR039422">
    <property type="entry name" value="MarR/SlyA-like"/>
</dbReference>
<evidence type="ECO:0000259" key="1">
    <source>
        <dbReference type="PROSITE" id="PS50995"/>
    </source>
</evidence>
<gene>
    <name evidence="2" type="ORF">HDA36_006289</name>
</gene>
<keyword evidence="2" id="KW-0238">DNA-binding</keyword>
<reference evidence="2 3" key="1">
    <citation type="submission" date="2020-08" db="EMBL/GenBank/DDBJ databases">
        <title>Sequencing the genomes of 1000 actinobacteria strains.</title>
        <authorList>
            <person name="Klenk H.-P."/>
        </authorList>
    </citation>
    <scope>NUCLEOTIDE SEQUENCE [LARGE SCALE GENOMIC DNA]</scope>
    <source>
        <strain evidence="2 3">DSM 44551</strain>
    </source>
</reference>
<proteinExistence type="predicted"/>
<dbReference type="GO" id="GO:0006950">
    <property type="term" value="P:response to stress"/>
    <property type="evidence" value="ECO:0007669"/>
    <property type="project" value="TreeGrafter"/>
</dbReference>
<dbReference type="SUPFAM" id="SSF46785">
    <property type="entry name" value="Winged helix' DNA-binding domain"/>
    <property type="match status" value="1"/>
</dbReference>
<comment type="caution">
    <text evidence="2">The sequence shown here is derived from an EMBL/GenBank/DDBJ whole genome shotgun (WGS) entry which is preliminary data.</text>
</comment>
<dbReference type="EMBL" id="JACHDB010000002">
    <property type="protein sequence ID" value="MBB5436141.1"/>
    <property type="molecule type" value="Genomic_DNA"/>
</dbReference>
<feature type="domain" description="HTH marR-type" evidence="1">
    <location>
        <begin position="4"/>
        <end position="136"/>
    </location>
</feature>
<evidence type="ECO:0000313" key="2">
    <source>
        <dbReference type="EMBL" id="MBB5436141.1"/>
    </source>
</evidence>
<protein>
    <submittedName>
        <fullName evidence="2">DNA-binding MarR family transcriptional regulator</fullName>
    </submittedName>
</protein>
<dbReference type="GO" id="GO:0003677">
    <property type="term" value="F:DNA binding"/>
    <property type="evidence" value="ECO:0007669"/>
    <property type="project" value="UniProtKB-KW"/>
</dbReference>
<keyword evidence="3" id="KW-1185">Reference proteome</keyword>
<organism evidence="2 3">
    <name type="scientific">Nocardiopsis composta</name>
    <dbReference type="NCBI Taxonomy" id="157465"/>
    <lineage>
        <taxon>Bacteria</taxon>
        <taxon>Bacillati</taxon>
        <taxon>Actinomycetota</taxon>
        <taxon>Actinomycetes</taxon>
        <taxon>Streptosporangiales</taxon>
        <taxon>Nocardiopsidaceae</taxon>
        <taxon>Nocardiopsis</taxon>
    </lineage>
</organism>
<name>A0A7W8QTH0_9ACTN</name>
<dbReference type="Gene3D" id="1.10.10.10">
    <property type="entry name" value="Winged helix-like DNA-binding domain superfamily/Winged helix DNA-binding domain"/>
    <property type="match status" value="1"/>
</dbReference>
<dbReference type="RefSeq" id="WP_184399454.1">
    <property type="nucleotide sequence ID" value="NZ_BAAAJD010000068.1"/>
</dbReference>
<dbReference type="Pfam" id="PF12802">
    <property type="entry name" value="MarR_2"/>
    <property type="match status" value="1"/>
</dbReference>
<dbReference type="PANTHER" id="PTHR33164">
    <property type="entry name" value="TRANSCRIPTIONAL REGULATOR, MARR FAMILY"/>
    <property type="match status" value="1"/>
</dbReference>
<dbReference type="PANTHER" id="PTHR33164:SF57">
    <property type="entry name" value="MARR-FAMILY TRANSCRIPTIONAL REGULATOR"/>
    <property type="match status" value="1"/>
</dbReference>
<dbReference type="AlphaFoldDB" id="A0A7W8QTH0"/>
<sequence>MEQRDRLIEIIGEMQRDLLPSLIRAHSEDDLRLVHAVLLRVIAHQPVSTVGEIAEALGRSRSRTSRLIDQLVNRGLVARGEDGADRRIRRVRLTEEGRALLRRIDGMRVDAQLRLWEHLDDDERATVFRAMELLAAAAKRMKQEAEE</sequence>
<accession>A0A7W8QTH0</accession>